<gene>
    <name evidence="11" type="ordered locus">Spico_1597</name>
</gene>
<dbReference type="STRING" id="760011.Spico_1597"/>
<evidence type="ECO:0000313" key="12">
    <source>
        <dbReference type="Proteomes" id="UP000007939"/>
    </source>
</evidence>
<evidence type="ECO:0000256" key="1">
    <source>
        <dbReference type="ARBA" id="ARBA00000439"/>
    </source>
</evidence>
<accession>F4GJQ2</accession>
<evidence type="ECO:0000313" key="11">
    <source>
        <dbReference type="EMBL" id="AEC02799.1"/>
    </source>
</evidence>
<protein>
    <recommendedName>
        <fullName evidence="4 10">4-alpha-glucanotransferase</fullName>
        <ecNumber evidence="3 10">2.4.1.25</ecNumber>
    </recommendedName>
    <alternativeName>
        <fullName evidence="8 10">Amylomaltase</fullName>
    </alternativeName>
    <alternativeName>
        <fullName evidence="9 10">Disproportionating enzyme</fullName>
    </alternativeName>
</protein>
<evidence type="ECO:0000256" key="8">
    <source>
        <dbReference type="ARBA" id="ARBA00031423"/>
    </source>
</evidence>
<keyword evidence="5 10" id="KW-0328">Glycosyltransferase</keyword>
<evidence type="ECO:0000256" key="7">
    <source>
        <dbReference type="ARBA" id="ARBA00023277"/>
    </source>
</evidence>
<evidence type="ECO:0000256" key="5">
    <source>
        <dbReference type="ARBA" id="ARBA00022676"/>
    </source>
</evidence>
<evidence type="ECO:0000256" key="6">
    <source>
        <dbReference type="ARBA" id="ARBA00022679"/>
    </source>
</evidence>
<dbReference type="SUPFAM" id="SSF51445">
    <property type="entry name" value="(Trans)glycosidases"/>
    <property type="match status" value="1"/>
</dbReference>
<dbReference type="GO" id="GO:0004134">
    <property type="term" value="F:4-alpha-glucanotransferase activity"/>
    <property type="evidence" value="ECO:0007669"/>
    <property type="project" value="UniProtKB-EC"/>
</dbReference>
<dbReference type="Gene3D" id="3.20.20.80">
    <property type="entry name" value="Glycosidases"/>
    <property type="match status" value="1"/>
</dbReference>
<keyword evidence="7 10" id="KW-0119">Carbohydrate metabolism</keyword>
<dbReference type="PANTHER" id="PTHR32438">
    <property type="entry name" value="4-ALPHA-GLUCANOTRANSFERASE DPE1, CHLOROPLASTIC/AMYLOPLASTIC"/>
    <property type="match status" value="1"/>
</dbReference>
<dbReference type="Pfam" id="PF02446">
    <property type="entry name" value="Glyco_hydro_77"/>
    <property type="match status" value="1"/>
</dbReference>
<dbReference type="NCBIfam" id="NF011080">
    <property type="entry name" value="PRK14508.1-3"/>
    <property type="match status" value="1"/>
</dbReference>
<evidence type="ECO:0000256" key="3">
    <source>
        <dbReference type="ARBA" id="ARBA00012560"/>
    </source>
</evidence>
<keyword evidence="12" id="KW-1185">Reference proteome</keyword>
<dbReference type="PANTHER" id="PTHR32438:SF5">
    <property type="entry name" value="4-ALPHA-GLUCANOTRANSFERASE DPE1, CHLOROPLASTIC_AMYLOPLASTIC"/>
    <property type="match status" value="1"/>
</dbReference>
<evidence type="ECO:0000256" key="2">
    <source>
        <dbReference type="ARBA" id="ARBA00005684"/>
    </source>
</evidence>
<dbReference type="RefSeq" id="WP_013740193.1">
    <property type="nucleotide sequence ID" value="NC_015436.1"/>
</dbReference>
<dbReference type="HOGENOM" id="CLU_014132_1_0_12"/>
<evidence type="ECO:0000256" key="9">
    <source>
        <dbReference type="ARBA" id="ARBA00031501"/>
    </source>
</evidence>
<dbReference type="InterPro" id="IPR017853">
    <property type="entry name" value="GH"/>
</dbReference>
<comment type="similarity">
    <text evidence="2 10">Belongs to the disproportionating enzyme family.</text>
</comment>
<proteinExistence type="inferred from homology"/>
<evidence type="ECO:0000256" key="10">
    <source>
        <dbReference type="RuleBase" id="RU361207"/>
    </source>
</evidence>
<dbReference type="EC" id="2.4.1.25" evidence="3 10"/>
<sequence>MKNKTERRVAGILLHPGMLPGAYGIGDFGQGSRDFLDLLSRMQVSLWQILPLGPTGYGDSPYAARSSFAGNELLIDLRSLAIEGFLDIDALLSAPSFPSDYVDYAAVRAWKEPLLALAAARFLKTADDTLMEEFHAFCAAQAGWLEDYALYEVLCVHYGDSRWFTTWDKDIALRKPDALVSWREKKAVELENAKIRQFFFFRQWQAVRSYAHGKGISIIGDLPIYVAADSADAWSHRELLSFSPDGVQTELGGVPPDAFSATGQLWGNPVYAWEKHEEDGFAWWTRRLAAAFSQVDILRLDHFRGFAACWVVPASASTAASGRWVASPGTRLLAAAREKLGNMDIIAEDLGVITPDVEQLRVENGFPGMKILQFAFEKKDGRFNPHHDYLPHEYDYDSAAYTGTHDNQTSRGWFSSLSHEYKDMVRCYLQCDDGDVVWQMIRVIMMSRARYAVFPIQDILGCGDEARFNTPGTCGTHNWGWRMNPEALQGWMVERFSGMVTMYGRSTGQA</sequence>
<reference evidence="11 12" key="2">
    <citation type="journal article" date="2012" name="Stand. Genomic Sci.">
        <title>Complete genome sequence of the termite hindgut bacterium Spirochaeta coccoides type strain (SPN1(T)), reclassification in the genus Sphaerochaeta as Sphaerochaeta coccoides comb. nov. and emendations of the family Spirochaetaceae and the genus Sphaerochaeta.</title>
        <authorList>
            <person name="Abt B."/>
            <person name="Han C."/>
            <person name="Scheuner C."/>
            <person name="Lu M."/>
            <person name="Lapidus A."/>
            <person name="Nolan M."/>
            <person name="Lucas S."/>
            <person name="Hammon N."/>
            <person name="Deshpande S."/>
            <person name="Cheng J.F."/>
            <person name="Tapia R."/>
            <person name="Goodwin L.A."/>
            <person name="Pitluck S."/>
            <person name="Liolios K."/>
            <person name="Pagani I."/>
            <person name="Ivanova N."/>
            <person name="Mavromatis K."/>
            <person name="Mikhailova N."/>
            <person name="Huntemann M."/>
            <person name="Pati A."/>
            <person name="Chen A."/>
            <person name="Palaniappan K."/>
            <person name="Land M."/>
            <person name="Hauser L."/>
            <person name="Brambilla E.M."/>
            <person name="Rohde M."/>
            <person name="Spring S."/>
            <person name="Gronow S."/>
            <person name="Goker M."/>
            <person name="Woyke T."/>
            <person name="Bristow J."/>
            <person name="Eisen J.A."/>
            <person name="Markowitz V."/>
            <person name="Hugenholtz P."/>
            <person name="Kyrpides N.C."/>
            <person name="Klenk H.P."/>
            <person name="Detter J.C."/>
        </authorList>
    </citation>
    <scope>NUCLEOTIDE SEQUENCE [LARGE SCALE GENOMIC DNA]</scope>
    <source>
        <strain evidence="12">ATCC BAA-1237 / DSM 17374 / SPN1</strain>
    </source>
</reference>
<reference evidence="12" key="1">
    <citation type="submission" date="2011-04" db="EMBL/GenBank/DDBJ databases">
        <title>The complete genome of Spirochaeta coccoides DSM 17374.</title>
        <authorList>
            <person name="Lucas S."/>
            <person name="Copeland A."/>
            <person name="Lapidus A."/>
            <person name="Bruce D."/>
            <person name="Goodwin L."/>
            <person name="Pitluck S."/>
            <person name="Peters L."/>
            <person name="Kyrpides N."/>
            <person name="Mavromatis K."/>
            <person name="Pagani I."/>
            <person name="Ivanova N."/>
            <person name="Ovchinnikova G."/>
            <person name="Lu M."/>
            <person name="Detter J.C."/>
            <person name="Tapia R."/>
            <person name="Han C."/>
            <person name="Land M."/>
            <person name="Hauser L."/>
            <person name="Markowitz V."/>
            <person name="Cheng J.-F."/>
            <person name="Hugenholtz P."/>
            <person name="Woyke T."/>
            <person name="Wu D."/>
            <person name="Spring S."/>
            <person name="Schroeder M."/>
            <person name="Brambilla E."/>
            <person name="Klenk H.-P."/>
            <person name="Eisen J.A."/>
        </authorList>
    </citation>
    <scope>NUCLEOTIDE SEQUENCE [LARGE SCALE GENOMIC DNA]</scope>
    <source>
        <strain evidence="12">ATCC BAA-1237 / DSM 17374 / SPN1</strain>
    </source>
</reference>
<keyword evidence="6 10" id="KW-0808">Transferase</keyword>
<dbReference type="OrthoDB" id="9811841at2"/>
<dbReference type="GO" id="GO:0005975">
    <property type="term" value="P:carbohydrate metabolic process"/>
    <property type="evidence" value="ECO:0007669"/>
    <property type="project" value="InterPro"/>
</dbReference>
<dbReference type="NCBIfam" id="TIGR00217">
    <property type="entry name" value="malQ"/>
    <property type="match status" value="1"/>
</dbReference>
<dbReference type="KEGG" id="scc:Spico_1597"/>
<dbReference type="Proteomes" id="UP000007939">
    <property type="component" value="Chromosome"/>
</dbReference>
<organism evidence="11 12">
    <name type="scientific">Parasphaerochaeta coccoides (strain ATCC BAA-1237 / DSM 17374 / SPN1)</name>
    <name type="common">Sphaerochaeta coccoides</name>
    <dbReference type="NCBI Taxonomy" id="760011"/>
    <lineage>
        <taxon>Bacteria</taxon>
        <taxon>Pseudomonadati</taxon>
        <taxon>Spirochaetota</taxon>
        <taxon>Spirochaetia</taxon>
        <taxon>Spirochaetales</taxon>
        <taxon>Sphaerochaetaceae</taxon>
        <taxon>Parasphaerochaeta</taxon>
    </lineage>
</organism>
<dbReference type="InterPro" id="IPR003385">
    <property type="entry name" value="Glyco_hydro_77"/>
</dbReference>
<evidence type="ECO:0000256" key="4">
    <source>
        <dbReference type="ARBA" id="ARBA00020295"/>
    </source>
</evidence>
<name>F4GJQ2_PARC1</name>
<dbReference type="AlphaFoldDB" id="F4GJQ2"/>
<comment type="catalytic activity">
    <reaction evidence="1 10">
        <text>Transfers a segment of a (1-&gt;4)-alpha-D-glucan to a new position in an acceptor, which may be glucose or a (1-&gt;4)-alpha-D-glucan.</text>
        <dbReference type="EC" id="2.4.1.25"/>
    </reaction>
</comment>
<dbReference type="EMBL" id="CP002659">
    <property type="protein sequence ID" value="AEC02799.1"/>
    <property type="molecule type" value="Genomic_DNA"/>
</dbReference>
<dbReference type="eggNOG" id="COG1640">
    <property type="taxonomic scope" value="Bacteria"/>
</dbReference>